<keyword evidence="1" id="KW-0472">Membrane</keyword>
<evidence type="ECO:0000256" key="1">
    <source>
        <dbReference type="SAM" id="Phobius"/>
    </source>
</evidence>
<evidence type="ECO:0000313" key="2">
    <source>
        <dbReference type="EMBL" id="QHT75050.1"/>
    </source>
</evidence>
<dbReference type="EMBL" id="MN739862">
    <property type="protein sequence ID" value="QHT75050.1"/>
    <property type="molecule type" value="Genomic_DNA"/>
</dbReference>
<feature type="transmembrane region" description="Helical" evidence="1">
    <location>
        <begin position="79"/>
        <end position="97"/>
    </location>
</feature>
<dbReference type="AlphaFoldDB" id="A0A6C0H3U3"/>
<name>A0A6C0H3U3_9ZZZZ</name>
<keyword evidence="1" id="KW-1133">Transmembrane helix</keyword>
<proteinExistence type="predicted"/>
<accession>A0A6C0H3U3</accession>
<organism evidence="2">
    <name type="scientific">viral metagenome</name>
    <dbReference type="NCBI Taxonomy" id="1070528"/>
    <lineage>
        <taxon>unclassified sequences</taxon>
        <taxon>metagenomes</taxon>
        <taxon>organismal metagenomes</taxon>
    </lineage>
</organism>
<protein>
    <submittedName>
        <fullName evidence="2">Uncharacterized protein</fullName>
    </submittedName>
</protein>
<sequence>MPLGETEFRCFCCKKKVNALPGSICLDVYKNGRSAMRGTCPHKKCSLSKIISHSKAEKLKCKYSDCPVDDDGSNKLAEAGGILALFGLLAGAIVVGIKSAKNC</sequence>
<keyword evidence="1" id="KW-0812">Transmembrane</keyword>
<reference evidence="2" key="1">
    <citation type="journal article" date="2020" name="Nature">
        <title>Giant virus diversity and host interactions through global metagenomics.</title>
        <authorList>
            <person name="Schulz F."/>
            <person name="Roux S."/>
            <person name="Paez-Espino D."/>
            <person name="Jungbluth S."/>
            <person name="Walsh D.A."/>
            <person name="Denef V.J."/>
            <person name="McMahon K.D."/>
            <person name="Konstantinidis K.T."/>
            <person name="Eloe-Fadrosh E.A."/>
            <person name="Kyrpides N.C."/>
            <person name="Woyke T."/>
        </authorList>
    </citation>
    <scope>NUCLEOTIDE SEQUENCE</scope>
    <source>
        <strain evidence="2">GVMAG-M-3300023179-62</strain>
    </source>
</reference>